<proteinExistence type="predicted"/>
<dbReference type="EC" id="3.4.21.26" evidence="4"/>
<dbReference type="Pfam" id="PF07676">
    <property type="entry name" value="PD40"/>
    <property type="match status" value="2"/>
</dbReference>
<name>A0A6J4JJ83_9CHLR</name>
<dbReference type="GO" id="GO:0006508">
    <property type="term" value="P:proteolysis"/>
    <property type="evidence" value="ECO:0007669"/>
    <property type="project" value="InterPro"/>
</dbReference>
<dbReference type="Gene3D" id="3.40.50.1820">
    <property type="entry name" value="alpha/beta hydrolase"/>
    <property type="match status" value="1"/>
</dbReference>
<organism evidence="4">
    <name type="scientific">uncultured Chloroflexia bacterium</name>
    <dbReference type="NCBI Taxonomy" id="1672391"/>
    <lineage>
        <taxon>Bacteria</taxon>
        <taxon>Bacillati</taxon>
        <taxon>Chloroflexota</taxon>
        <taxon>Chloroflexia</taxon>
        <taxon>environmental samples</taxon>
    </lineage>
</organism>
<dbReference type="SUPFAM" id="SSF53474">
    <property type="entry name" value="alpha/beta-Hydrolases"/>
    <property type="match status" value="1"/>
</dbReference>
<dbReference type="SUPFAM" id="SSF69304">
    <property type="entry name" value="Tricorn protease N-terminal domain"/>
    <property type="match status" value="1"/>
</dbReference>
<dbReference type="Gene3D" id="2.120.10.30">
    <property type="entry name" value="TolB, C-terminal domain"/>
    <property type="match status" value="2"/>
</dbReference>
<evidence type="ECO:0000313" key="4">
    <source>
        <dbReference type="EMBL" id="CAA9278431.1"/>
    </source>
</evidence>
<evidence type="ECO:0000256" key="1">
    <source>
        <dbReference type="ARBA" id="ARBA00022801"/>
    </source>
</evidence>
<dbReference type="EMBL" id="CADCTK010000742">
    <property type="protein sequence ID" value="CAA9278431.1"/>
    <property type="molecule type" value="Genomic_DNA"/>
</dbReference>
<keyword evidence="2" id="KW-0720">Serine protease</keyword>
<evidence type="ECO:0000256" key="2">
    <source>
        <dbReference type="ARBA" id="ARBA00022825"/>
    </source>
</evidence>
<gene>
    <name evidence="4" type="ORF">AVDCRST_MAG26-3205</name>
</gene>
<dbReference type="AlphaFoldDB" id="A0A6J4JJ83"/>
<dbReference type="InterPro" id="IPR029058">
    <property type="entry name" value="AB_hydrolase_fold"/>
</dbReference>
<evidence type="ECO:0000259" key="3">
    <source>
        <dbReference type="Pfam" id="PF00326"/>
    </source>
</evidence>
<dbReference type="Pfam" id="PF00326">
    <property type="entry name" value="Peptidase_S9"/>
    <property type="match status" value="1"/>
</dbReference>
<sequence length="652" mass="72184">MPIEVSSKPPASRRWTADDVLAVKLPSDAQISPDGTSVAYVVQDRSRKGTKNLKSQIWMVDTRSGDASQFTFGPRADLQPRWAPDSRSLVFRSDRDEDGRFGIYHLKHDGGEARPVAEIPGSAGDVAWSSDGTRLAFLMEEPETEELKQRKEEGGEILEFERNPRYTRIWVVNLDGSDLHPITTDAQQIWEFAWLPEDQGFAVIYSDHPYEWSWYEAAVGVVPTTGGEARTVHRSAKQVAGLAPSPDGQTIACISATWSDRNVVGGDVWLMPVAGGDARCLTEGYPGSFGTVHWRDERTLIAVGYQEGDAAVILLGPDDPPRHMWSAPAALSSRAWARASFTANSAQMAVIREAPTAPPNVWTTHLPHSHGDILWTPRTAMNRQLEELIQPEVETLRWTSPDGTPIQGLLLKPHGYQEARRYPLVTVVHGGPTSLYHHSYPSLSWFPILVSCGMAVLLPNPRGSTGWGTAFAEANLGDMGGADLHDILAGVDHLVERGIADPERLGIAGWSYGGFMSAWAITQTDRFKAAMMGAGIANWRSFHGVSNLSTWDRRYLEADPYELGGPFDNFSPVMHIRNVRTPTLILHGEQDAYVPVGQAYEFFRALREHDVETELVVYPREGHGILETPHARDMLSRTVDWFERHLGVTSDA</sequence>
<keyword evidence="1 4" id="KW-0378">Hydrolase</keyword>
<protein>
    <submittedName>
        <fullName evidence="4">Prolyl endopeptidase( )</fullName>
        <ecNumber evidence="4">3.4.21.26</ecNumber>
    </submittedName>
</protein>
<accession>A0A6J4JJ83</accession>
<reference evidence="4" key="1">
    <citation type="submission" date="2020-02" db="EMBL/GenBank/DDBJ databases">
        <authorList>
            <person name="Meier V. D."/>
        </authorList>
    </citation>
    <scope>NUCLEOTIDE SEQUENCE</scope>
    <source>
        <strain evidence="4">AVDCRST_MAG26</strain>
    </source>
</reference>
<dbReference type="InterPro" id="IPR001375">
    <property type="entry name" value="Peptidase_S9_cat"/>
</dbReference>
<dbReference type="InterPro" id="IPR011659">
    <property type="entry name" value="WD40"/>
</dbReference>
<feature type="domain" description="Peptidase S9 prolyl oligopeptidase catalytic" evidence="3">
    <location>
        <begin position="446"/>
        <end position="648"/>
    </location>
</feature>
<dbReference type="InterPro" id="IPR011042">
    <property type="entry name" value="6-blade_b-propeller_TolB-like"/>
</dbReference>
<dbReference type="PANTHER" id="PTHR42776:SF27">
    <property type="entry name" value="DIPEPTIDYL PEPTIDASE FAMILY MEMBER 6"/>
    <property type="match status" value="1"/>
</dbReference>
<dbReference type="GO" id="GO:0004252">
    <property type="term" value="F:serine-type endopeptidase activity"/>
    <property type="evidence" value="ECO:0007669"/>
    <property type="project" value="UniProtKB-EC"/>
</dbReference>
<dbReference type="PANTHER" id="PTHR42776">
    <property type="entry name" value="SERINE PEPTIDASE S9 FAMILY MEMBER"/>
    <property type="match status" value="1"/>
</dbReference>
<keyword evidence="2" id="KW-0645">Protease</keyword>